<keyword evidence="1" id="KW-1185">Reference proteome</keyword>
<evidence type="ECO:0000313" key="2">
    <source>
        <dbReference type="WBParaSite" id="PSU_v2.g19828.t1"/>
    </source>
</evidence>
<evidence type="ECO:0000313" key="1">
    <source>
        <dbReference type="Proteomes" id="UP000887577"/>
    </source>
</evidence>
<reference evidence="2" key="1">
    <citation type="submission" date="2022-11" db="UniProtKB">
        <authorList>
            <consortium name="WormBaseParasite"/>
        </authorList>
    </citation>
    <scope>IDENTIFICATION</scope>
</reference>
<dbReference type="AlphaFoldDB" id="A0A914YLP2"/>
<protein>
    <submittedName>
        <fullName evidence="2">Uncharacterized protein</fullName>
    </submittedName>
</protein>
<dbReference type="WBParaSite" id="PSU_v2.g19828.t1">
    <property type="protein sequence ID" value="PSU_v2.g19828.t1"/>
    <property type="gene ID" value="PSU_v2.g19828"/>
</dbReference>
<sequence length="107" mass="11387">MPHGRHTGHVKHLTDLGPAAMDASFATHSSAVVGHRGHPDQAGDALAADPAKLWQIAGQYRLQARANALHRLQDSQLRLLGNLFGNLLSQAPNYPLQAADVGLQQSA</sequence>
<organism evidence="1 2">
    <name type="scientific">Panagrolaimus superbus</name>
    <dbReference type="NCBI Taxonomy" id="310955"/>
    <lineage>
        <taxon>Eukaryota</taxon>
        <taxon>Metazoa</taxon>
        <taxon>Ecdysozoa</taxon>
        <taxon>Nematoda</taxon>
        <taxon>Chromadorea</taxon>
        <taxon>Rhabditida</taxon>
        <taxon>Tylenchina</taxon>
        <taxon>Panagrolaimomorpha</taxon>
        <taxon>Panagrolaimoidea</taxon>
        <taxon>Panagrolaimidae</taxon>
        <taxon>Panagrolaimus</taxon>
    </lineage>
</organism>
<dbReference type="Proteomes" id="UP000887577">
    <property type="component" value="Unplaced"/>
</dbReference>
<name>A0A914YLP2_9BILA</name>
<proteinExistence type="predicted"/>
<accession>A0A914YLP2</accession>